<feature type="domain" description="General stress protein 17M-like" evidence="3">
    <location>
        <begin position="23"/>
        <end position="111"/>
    </location>
</feature>
<feature type="region of interest" description="Disordered" evidence="1">
    <location>
        <begin position="163"/>
        <end position="268"/>
    </location>
</feature>
<feature type="compositionally biased region" description="Low complexity" evidence="1">
    <location>
        <begin position="171"/>
        <end position="186"/>
    </location>
</feature>
<organism evidence="4">
    <name type="scientific">Agromyces sp. G08B096</name>
    <dbReference type="NCBI Taxonomy" id="3156399"/>
    <lineage>
        <taxon>Bacteria</taxon>
        <taxon>Bacillati</taxon>
        <taxon>Actinomycetota</taxon>
        <taxon>Actinomycetes</taxon>
        <taxon>Micrococcales</taxon>
        <taxon>Microbacteriaceae</taxon>
        <taxon>Agromyces</taxon>
    </lineage>
</organism>
<keyword evidence="2" id="KW-1133">Transmembrane helix</keyword>
<evidence type="ECO:0000259" key="3">
    <source>
        <dbReference type="Pfam" id="PF11181"/>
    </source>
</evidence>
<feature type="compositionally biased region" description="Basic and acidic residues" evidence="1">
    <location>
        <begin position="225"/>
        <end position="237"/>
    </location>
</feature>
<evidence type="ECO:0000256" key="1">
    <source>
        <dbReference type="SAM" id="MobiDB-lite"/>
    </source>
</evidence>
<reference evidence="4" key="1">
    <citation type="submission" date="2024-05" db="EMBL/GenBank/DDBJ databases">
        <authorList>
            <person name="Yu L."/>
        </authorList>
    </citation>
    <scope>NUCLEOTIDE SEQUENCE</scope>
    <source>
        <strain evidence="4">G08B096</strain>
    </source>
</reference>
<sequence>MSTPSPFGGRAAQAFPTLPKGETVASFETYQEAQAAVDRLAKAEFPVKELSIVGTDLTSVERITGKLTWGRAAGAGALSGAWFGLFLGLLFFIFSPTGAGLGILASAVLIGAGFGMIFGLVSYSANRRRRDFTSVMQVLATRYAIIADPAHVSRARDVLGVDAPAAPPSAPTSSASSTAGTGEAAPRTYGEATDAARRARAAAEAAEAAPARPRYGELAPEPGDASDHGPEATDGRAADGGATHGSAADGGATGRERTTGGTGDADGR</sequence>
<evidence type="ECO:0000256" key="2">
    <source>
        <dbReference type="SAM" id="Phobius"/>
    </source>
</evidence>
<feature type="transmembrane region" description="Helical" evidence="2">
    <location>
        <begin position="72"/>
        <end position="94"/>
    </location>
</feature>
<feature type="compositionally biased region" description="Low complexity" evidence="1">
    <location>
        <begin position="239"/>
        <end position="250"/>
    </location>
</feature>
<proteinExistence type="predicted"/>
<dbReference type="RefSeq" id="WP_350349505.1">
    <property type="nucleotide sequence ID" value="NZ_CP158374.1"/>
</dbReference>
<dbReference type="Pfam" id="PF11181">
    <property type="entry name" value="YflT"/>
    <property type="match status" value="1"/>
</dbReference>
<keyword evidence="2" id="KW-0472">Membrane</keyword>
<dbReference type="InterPro" id="IPR025889">
    <property type="entry name" value="GSP17M-like_dom"/>
</dbReference>
<dbReference type="AlphaFoldDB" id="A0AAU7WAK2"/>
<accession>A0AAU7WAK2</accession>
<name>A0AAU7WAK2_9MICO</name>
<keyword evidence="2" id="KW-0812">Transmembrane</keyword>
<evidence type="ECO:0000313" key="4">
    <source>
        <dbReference type="EMBL" id="XBX83503.1"/>
    </source>
</evidence>
<protein>
    <submittedName>
        <fullName evidence="4">General stress protein</fullName>
    </submittedName>
</protein>
<feature type="compositionally biased region" description="Low complexity" evidence="1">
    <location>
        <begin position="202"/>
        <end position="213"/>
    </location>
</feature>
<gene>
    <name evidence="4" type="ORF">ABIQ69_06205</name>
</gene>
<feature type="transmembrane region" description="Helical" evidence="2">
    <location>
        <begin position="100"/>
        <end position="121"/>
    </location>
</feature>
<dbReference type="EMBL" id="CP158374">
    <property type="protein sequence ID" value="XBX83503.1"/>
    <property type="molecule type" value="Genomic_DNA"/>
</dbReference>